<dbReference type="EMBL" id="PGGN01000004">
    <property type="protein sequence ID" value="PSH55873.1"/>
    <property type="molecule type" value="Genomic_DNA"/>
</dbReference>
<proteinExistence type="predicted"/>
<dbReference type="Proteomes" id="UP000241158">
    <property type="component" value="Unassembled WGS sequence"/>
</dbReference>
<reference evidence="2" key="1">
    <citation type="submission" date="2017-11" db="EMBL/GenBank/DDBJ databases">
        <authorList>
            <person name="Kuznetsova I."/>
            <person name="Sazanova A."/>
            <person name="Chirak E."/>
            <person name="Safronova V."/>
            <person name="Willems A."/>
        </authorList>
    </citation>
    <scope>NUCLEOTIDE SEQUENCE [LARGE SCALE GENOMIC DNA]</scope>
    <source>
        <strain evidence="2">PEPV15</strain>
    </source>
</reference>
<protein>
    <submittedName>
        <fullName evidence="1">Uncharacterized protein</fullName>
    </submittedName>
</protein>
<name>A0A2P7ANS9_9HYPH</name>
<sequence>MLVYGDVERFEKPAATRASIARLMMACSELEPGRERHETLVRAFIATGELVQGLADREFDKTGADDVSMIQDAGAKLLLGQAQAILQSWRNGFDGLLPLPENWRTTLRHLDSGEPVRMKRGEGYAFYALYPETYIEAASKSKLTPEAIVIGIRSIGLGLAALVCATIGARPAYSLRPVGNPYERCVRLTSKLSRCILANPRADFAVVDEGPGLSGSSFGSVADWLEANGVAPNRIHFFPSHACDPGPHASAPHRMRWKQRPRHVVGFDDAILNSPSHEHRLQTWVTDLVGSANWSRRDLSGGAWRSVRYSDPSLWPPSYSQMEKRKFLMQAEGGAWHVKFAGLHESAHKAQRGSLLAEAGFSPKIAGACYGFIVERWADGASLDSVNVRKRKMVDHLGRYLSFRARHLPAPGGGASIQMLCDMAVFNVEKAVGAKSAEKLRPLIGSPDRLCRNLHRVDTDNRLHPWEWLITGDQNLLKTDALDHSSAHDLVGCQDVAWDVAGACVEFDLSSGERQRLAELIAQEVDCDLRDHVLDVFEACYLGFQIGLWSQASAIADGAERPRIEGTIKRYLTRLRQFSDRLD</sequence>
<organism evidence="1 2">
    <name type="scientific">Phyllobacterium endophyticum</name>
    <dbReference type="NCBI Taxonomy" id="1149773"/>
    <lineage>
        <taxon>Bacteria</taxon>
        <taxon>Pseudomonadati</taxon>
        <taxon>Pseudomonadota</taxon>
        <taxon>Alphaproteobacteria</taxon>
        <taxon>Hyphomicrobiales</taxon>
        <taxon>Phyllobacteriaceae</taxon>
        <taxon>Phyllobacterium</taxon>
    </lineage>
</organism>
<gene>
    <name evidence="1" type="ORF">CU100_19700</name>
</gene>
<evidence type="ECO:0000313" key="1">
    <source>
        <dbReference type="EMBL" id="PSH55873.1"/>
    </source>
</evidence>
<dbReference type="AlphaFoldDB" id="A0A2P7ANS9"/>
<comment type="caution">
    <text evidence="1">The sequence shown here is derived from an EMBL/GenBank/DDBJ whole genome shotgun (WGS) entry which is preliminary data.</text>
</comment>
<dbReference type="RefSeq" id="WP_106718287.1">
    <property type="nucleotide sequence ID" value="NZ_JACHXT010000001.1"/>
</dbReference>
<evidence type="ECO:0000313" key="2">
    <source>
        <dbReference type="Proteomes" id="UP000241158"/>
    </source>
</evidence>
<dbReference type="OrthoDB" id="7592571at2"/>
<accession>A0A2P7ANS9</accession>
<keyword evidence="2" id="KW-1185">Reference proteome</keyword>